<evidence type="ECO:0000313" key="6">
    <source>
        <dbReference type="Proteomes" id="UP001632038"/>
    </source>
</evidence>
<dbReference type="Proteomes" id="UP001632038">
    <property type="component" value="Unassembled WGS sequence"/>
</dbReference>
<evidence type="ECO:0008006" key="7">
    <source>
        <dbReference type="Google" id="ProtNLM"/>
    </source>
</evidence>
<dbReference type="InterPro" id="IPR000225">
    <property type="entry name" value="Armadillo"/>
</dbReference>
<dbReference type="EMBL" id="JAVIJP010000013">
    <property type="protein sequence ID" value="KAL3645169.1"/>
    <property type="molecule type" value="Genomic_DNA"/>
</dbReference>
<dbReference type="InterPro" id="IPR004882">
    <property type="entry name" value="Luc7-rel"/>
</dbReference>
<proteinExistence type="inferred from homology"/>
<reference evidence="6" key="1">
    <citation type="journal article" date="2024" name="IScience">
        <title>Strigolactones Initiate the Formation of Haustorium-like Structures in Castilleja.</title>
        <authorList>
            <person name="Buerger M."/>
            <person name="Peterson D."/>
            <person name="Chory J."/>
        </authorList>
    </citation>
    <scope>NUCLEOTIDE SEQUENCE [LARGE SCALE GENOMIC DNA]</scope>
</reference>
<organism evidence="5 6">
    <name type="scientific">Castilleja foliolosa</name>
    <dbReference type="NCBI Taxonomy" id="1961234"/>
    <lineage>
        <taxon>Eukaryota</taxon>
        <taxon>Viridiplantae</taxon>
        <taxon>Streptophyta</taxon>
        <taxon>Embryophyta</taxon>
        <taxon>Tracheophyta</taxon>
        <taxon>Spermatophyta</taxon>
        <taxon>Magnoliopsida</taxon>
        <taxon>eudicotyledons</taxon>
        <taxon>Gunneridae</taxon>
        <taxon>Pentapetalae</taxon>
        <taxon>asterids</taxon>
        <taxon>lamiids</taxon>
        <taxon>Lamiales</taxon>
        <taxon>Orobanchaceae</taxon>
        <taxon>Pedicularideae</taxon>
        <taxon>Castillejinae</taxon>
        <taxon>Castilleja</taxon>
    </lineage>
</organism>
<keyword evidence="3" id="KW-0833">Ubl conjugation pathway</keyword>
<accession>A0ABD3DW37</accession>
<sequence>MYLNDGAAIRLPIVKSFANSQQAFSKTRPGVPIGKSNFDRERRWAMELLEKLACSRTRSSQKMDAQRALLDELMGSARNLTEEERKGHREIKWDDKEVCGCYMIRFCPHDLFVNTRSDLDFQHLQRGHGWRRCQVFSTSTEWGATMTKLTVPADWKEWQIYLFLMGLFLASIVVFFVLYEVSDSFWNFSQANDRTILLNEQSEQRIMIVPLGVLNLSINDNNKTAIGNAEAIGPLIHVLETGSPEAKENSAATLFSLSVIEENKIKIGRSGAIKPLVDLLGSRFRSLGPLELEKRQLLGYFRNQRHGNTGRG</sequence>
<dbReference type="SUPFAM" id="SSF48371">
    <property type="entry name" value="ARM repeat"/>
    <property type="match status" value="1"/>
</dbReference>
<feature type="transmembrane region" description="Helical" evidence="4">
    <location>
        <begin position="158"/>
        <end position="179"/>
    </location>
</feature>
<keyword evidence="4" id="KW-0472">Membrane</keyword>
<evidence type="ECO:0000256" key="4">
    <source>
        <dbReference type="SAM" id="Phobius"/>
    </source>
</evidence>
<keyword evidence="2" id="KW-0677">Repeat</keyword>
<comment type="caution">
    <text evidence="5">The sequence shown here is derived from an EMBL/GenBank/DDBJ whole genome shotgun (WGS) entry which is preliminary data.</text>
</comment>
<evidence type="ECO:0000313" key="5">
    <source>
        <dbReference type="EMBL" id="KAL3645169.1"/>
    </source>
</evidence>
<evidence type="ECO:0000256" key="1">
    <source>
        <dbReference type="ARBA" id="ARBA00005655"/>
    </source>
</evidence>
<dbReference type="Pfam" id="PF03194">
    <property type="entry name" value="LUC7"/>
    <property type="match status" value="1"/>
</dbReference>
<evidence type="ECO:0000256" key="3">
    <source>
        <dbReference type="ARBA" id="ARBA00022786"/>
    </source>
</evidence>
<comment type="similarity">
    <text evidence="1">Belongs to the Luc7 family.</text>
</comment>
<evidence type="ECO:0000256" key="2">
    <source>
        <dbReference type="ARBA" id="ARBA00022737"/>
    </source>
</evidence>
<dbReference type="PANTHER" id="PTHR23315">
    <property type="entry name" value="U BOX DOMAIN-CONTAINING"/>
    <property type="match status" value="1"/>
</dbReference>
<keyword evidence="4" id="KW-0812">Transmembrane</keyword>
<gene>
    <name evidence="5" type="ORF">CASFOL_010349</name>
</gene>
<protein>
    <recommendedName>
        <fullName evidence="7">RING-type E3 ubiquitin transferase</fullName>
    </recommendedName>
</protein>
<dbReference type="Pfam" id="PF00514">
    <property type="entry name" value="Arm"/>
    <property type="match status" value="1"/>
</dbReference>
<dbReference type="PANTHER" id="PTHR23315:SF7">
    <property type="entry name" value="U-BOX DOMAIN-CONTAINING PROTEIN 4"/>
    <property type="match status" value="1"/>
</dbReference>
<dbReference type="AlphaFoldDB" id="A0ABD3DW37"/>
<keyword evidence="4" id="KW-1133">Transmembrane helix</keyword>
<dbReference type="InterPro" id="IPR011989">
    <property type="entry name" value="ARM-like"/>
</dbReference>
<name>A0ABD3DW37_9LAMI</name>
<keyword evidence="6" id="KW-1185">Reference proteome</keyword>
<dbReference type="Gene3D" id="1.25.10.10">
    <property type="entry name" value="Leucine-rich Repeat Variant"/>
    <property type="match status" value="1"/>
</dbReference>
<dbReference type="InterPro" id="IPR016024">
    <property type="entry name" value="ARM-type_fold"/>
</dbReference>